<comment type="caution">
    <text evidence="1">The sequence shown here is derived from an EMBL/GenBank/DDBJ whole genome shotgun (WGS) entry which is preliminary data.</text>
</comment>
<organism evidence="1 2">
    <name type="scientific">Sordaria brevicollis</name>
    <dbReference type="NCBI Taxonomy" id="83679"/>
    <lineage>
        <taxon>Eukaryota</taxon>
        <taxon>Fungi</taxon>
        <taxon>Dikarya</taxon>
        <taxon>Ascomycota</taxon>
        <taxon>Pezizomycotina</taxon>
        <taxon>Sordariomycetes</taxon>
        <taxon>Sordariomycetidae</taxon>
        <taxon>Sordariales</taxon>
        <taxon>Sordariaceae</taxon>
        <taxon>Sordaria</taxon>
    </lineage>
</organism>
<proteinExistence type="predicted"/>
<keyword evidence="2" id="KW-1185">Reference proteome</keyword>
<dbReference type="Proteomes" id="UP001281003">
    <property type="component" value="Unassembled WGS sequence"/>
</dbReference>
<name>A0AAE0P9A8_SORBR</name>
<dbReference type="PANTHER" id="PTHR10039">
    <property type="entry name" value="AMELOGENIN"/>
    <property type="match status" value="1"/>
</dbReference>
<reference evidence="1" key="2">
    <citation type="submission" date="2023-07" db="EMBL/GenBank/DDBJ databases">
        <authorList>
            <consortium name="Lawrence Berkeley National Laboratory"/>
            <person name="Haridas S."/>
            <person name="Hensen N."/>
            <person name="Bonometti L."/>
            <person name="Westerberg I."/>
            <person name="Brannstrom I.O."/>
            <person name="Guillou S."/>
            <person name="Cros-Aarteil S."/>
            <person name="Calhoun S."/>
            <person name="Kuo A."/>
            <person name="Mondo S."/>
            <person name="Pangilinan J."/>
            <person name="Riley R."/>
            <person name="LaButti K."/>
            <person name="Andreopoulos B."/>
            <person name="Lipzen A."/>
            <person name="Chen C."/>
            <person name="Yanf M."/>
            <person name="Daum C."/>
            <person name="Ng V."/>
            <person name="Clum A."/>
            <person name="Steindorff A."/>
            <person name="Ohm R."/>
            <person name="Martin F."/>
            <person name="Silar P."/>
            <person name="Natvig D."/>
            <person name="Lalanne C."/>
            <person name="Gautier V."/>
            <person name="Ament-velasquez S.L."/>
            <person name="Kruys A."/>
            <person name="Hutchinson M.I."/>
            <person name="Powell A.J."/>
            <person name="Barry K."/>
            <person name="Miller A.N."/>
            <person name="Grigoriev I.V."/>
            <person name="Debuchy R."/>
            <person name="Gladieux P."/>
            <person name="Thoren M.H."/>
            <person name="Johannesson H."/>
        </authorList>
    </citation>
    <scope>NUCLEOTIDE SEQUENCE</scope>
    <source>
        <strain evidence="1">FGSC 1904</strain>
    </source>
</reference>
<reference evidence="1" key="1">
    <citation type="journal article" date="2023" name="Mol. Phylogenet. Evol.">
        <title>Genome-scale phylogeny and comparative genomics of the fungal order Sordariales.</title>
        <authorList>
            <person name="Hensen N."/>
            <person name="Bonometti L."/>
            <person name="Westerberg I."/>
            <person name="Brannstrom I.O."/>
            <person name="Guillou S."/>
            <person name="Cros-Aarteil S."/>
            <person name="Calhoun S."/>
            <person name="Haridas S."/>
            <person name="Kuo A."/>
            <person name="Mondo S."/>
            <person name="Pangilinan J."/>
            <person name="Riley R."/>
            <person name="LaButti K."/>
            <person name="Andreopoulos B."/>
            <person name="Lipzen A."/>
            <person name="Chen C."/>
            <person name="Yan M."/>
            <person name="Daum C."/>
            <person name="Ng V."/>
            <person name="Clum A."/>
            <person name="Steindorff A."/>
            <person name="Ohm R.A."/>
            <person name="Martin F."/>
            <person name="Silar P."/>
            <person name="Natvig D.O."/>
            <person name="Lalanne C."/>
            <person name="Gautier V."/>
            <person name="Ament-Velasquez S.L."/>
            <person name="Kruys A."/>
            <person name="Hutchinson M.I."/>
            <person name="Powell A.J."/>
            <person name="Barry K."/>
            <person name="Miller A.N."/>
            <person name="Grigoriev I.V."/>
            <person name="Debuchy R."/>
            <person name="Gladieux P."/>
            <person name="Hiltunen Thoren M."/>
            <person name="Johannesson H."/>
        </authorList>
    </citation>
    <scope>NUCLEOTIDE SEQUENCE</scope>
    <source>
        <strain evidence="1">FGSC 1904</strain>
    </source>
</reference>
<evidence type="ECO:0000313" key="2">
    <source>
        <dbReference type="Proteomes" id="UP001281003"/>
    </source>
</evidence>
<dbReference type="AlphaFoldDB" id="A0AAE0P9A8"/>
<protein>
    <submittedName>
        <fullName evidence="1">Uncharacterized protein</fullName>
    </submittedName>
</protein>
<sequence length="448" mass="50439">MEDLTRKDMEAFVLGKFEASVAISELRDDQPTIADRLVAEIVRKSEGVFLWVSLVTNSILCGIVDGDTLTDSYRLLDELPSDLSDLYSDLWSRVESEHKAERARLLCVLQHYSSSNPEDYWPPRWGFPSFLTGLSQPLLWFSAMKATSPFSPTTFARRLHSRTKGLIEIKSSGFVDYLHRTAHDWIMAGWDQVRLEIPATFDGHMALVTGLASTVHLAGCSNSCCGDSSAWVFMAFHHASMVSGQHRDRSFAELDRLAEEIRDMVLKQPSAGRDEFRKHCWISSSRQGFKNFGFVSLAAALSGYAYPYVHAKMIAEPACYTTDGNATDLIWSIILGVESREVRLCLQLRFSGTHMKLADDERLNLAKLWFRCALERTRNRAALLSKLTSLHDELSGRLRSDIIGRDGHTEATSNYDKELLRILRSHGVGPSFEAALYINQIFLAQSSK</sequence>
<dbReference type="EMBL" id="JAUTDP010000010">
    <property type="protein sequence ID" value="KAK3395776.1"/>
    <property type="molecule type" value="Genomic_DNA"/>
</dbReference>
<dbReference type="PANTHER" id="PTHR10039:SF5">
    <property type="entry name" value="NACHT DOMAIN-CONTAINING PROTEIN"/>
    <property type="match status" value="1"/>
</dbReference>
<gene>
    <name evidence="1" type="ORF">B0T20DRAFT_44924</name>
</gene>
<accession>A0AAE0P9A8</accession>
<evidence type="ECO:0000313" key="1">
    <source>
        <dbReference type="EMBL" id="KAK3395776.1"/>
    </source>
</evidence>